<dbReference type="Gene3D" id="6.10.140.2160">
    <property type="match status" value="1"/>
</dbReference>
<evidence type="ECO:0000256" key="1">
    <source>
        <dbReference type="ARBA" id="ARBA00022612"/>
    </source>
</evidence>
<dbReference type="GO" id="GO:0051276">
    <property type="term" value="P:chromosome organization"/>
    <property type="evidence" value="ECO:0007669"/>
    <property type="project" value="InterPro"/>
</dbReference>
<dbReference type="InterPro" id="IPR052404">
    <property type="entry name" value="SPP1-like_terminase"/>
</dbReference>
<reference evidence="3" key="1">
    <citation type="journal article" date="2021" name="Proc. Natl. Acad. Sci. U.S.A.">
        <title>A Catalog of Tens of Thousands of Viruses from Human Metagenomes Reveals Hidden Associations with Chronic Diseases.</title>
        <authorList>
            <person name="Tisza M.J."/>
            <person name="Buck C.B."/>
        </authorList>
    </citation>
    <scope>NUCLEOTIDE SEQUENCE</scope>
    <source>
        <strain evidence="3">Ct5Tq8</strain>
    </source>
</reference>
<name>A0A8S5NE17_9CAUD</name>
<dbReference type="InterPro" id="IPR038713">
    <property type="entry name" value="Terminase_Gp1_N_sf"/>
</dbReference>
<dbReference type="Gene3D" id="1.10.10.1400">
    <property type="entry name" value="Terminase, small subunit, N-terminal DNA-binding domain, HTH motif"/>
    <property type="match status" value="1"/>
</dbReference>
<accession>A0A8S5NE17</accession>
<organism evidence="3">
    <name type="scientific">Myoviridae sp. ct5Tq8</name>
    <dbReference type="NCBI Taxonomy" id="2826612"/>
    <lineage>
        <taxon>Viruses</taxon>
        <taxon>Duplodnaviria</taxon>
        <taxon>Heunggongvirae</taxon>
        <taxon>Uroviricota</taxon>
        <taxon>Caudoviricetes</taxon>
    </lineage>
</organism>
<dbReference type="PANTHER" id="PTHR41328:SF2">
    <property type="entry name" value="TERMINASE SMALL SUBUNIT"/>
    <property type="match status" value="1"/>
</dbReference>
<protein>
    <submittedName>
        <fullName evidence="3">Terminase small subunit</fullName>
    </submittedName>
</protein>
<dbReference type="InterPro" id="IPR005335">
    <property type="entry name" value="Terminase_ssu"/>
</dbReference>
<keyword evidence="2" id="KW-0231">Viral genome packaging</keyword>
<evidence type="ECO:0000256" key="2">
    <source>
        <dbReference type="ARBA" id="ARBA00023219"/>
    </source>
</evidence>
<dbReference type="PANTHER" id="PTHR41328">
    <property type="entry name" value="TERMINASE SMALL SUBUNIT-RELATED"/>
    <property type="match status" value="1"/>
</dbReference>
<dbReference type="EMBL" id="BK015138">
    <property type="protein sequence ID" value="DAD92506.1"/>
    <property type="molecule type" value="Genomic_DNA"/>
</dbReference>
<sequence>MTGKLTEKQKIFADEYLIDLNATRAYKVAYPNVKNDATARANASRLLTNANIKKYIADRMEEIHSERTADAQEVIEYLTSVLRGKSSSTEIVVEGTGDGCSEARTIEKAPSEKERLKAAELLGKRYGLYTEKVDVATDMDLNITIDYGEDDSG</sequence>
<proteinExistence type="predicted"/>
<evidence type="ECO:0000313" key="3">
    <source>
        <dbReference type="EMBL" id="DAD92506.1"/>
    </source>
</evidence>
<keyword evidence="1" id="KW-1188">Viral release from host cell</keyword>
<dbReference type="Pfam" id="PF03592">
    <property type="entry name" value="Terminase_2"/>
    <property type="match status" value="1"/>
</dbReference>